<keyword evidence="1" id="KW-0813">Transport</keyword>
<dbReference type="SMART" id="SM00382">
    <property type="entry name" value="AAA"/>
    <property type="match status" value="1"/>
</dbReference>
<organism evidence="5 6">
    <name type="scientific">Desulfosporosinus acididurans</name>
    <dbReference type="NCBI Taxonomy" id="476652"/>
    <lineage>
        <taxon>Bacteria</taxon>
        <taxon>Bacillati</taxon>
        <taxon>Bacillota</taxon>
        <taxon>Clostridia</taxon>
        <taxon>Eubacteriales</taxon>
        <taxon>Desulfitobacteriaceae</taxon>
        <taxon>Desulfosporosinus</taxon>
    </lineage>
</organism>
<reference evidence="5 6" key="1">
    <citation type="submission" date="2015-06" db="EMBL/GenBank/DDBJ databases">
        <title>Draft genome of the moderately acidophilic sulfate reducer Candidatus Desulfosporosinus acididurans strain M1.</title>
        <authorList>
            <person name="Poehlein A."/>
            <person name="Petzsch P."/>
            <person name="Johnson B.D."/>
            <person name="Schloemann M."/>
            <person name="Daniel R."/>
            <person name="Muehling M."/>
        </authorList>
    </citation>
    <scope>NUCLEOTIDE SEQUENCE [LARGE SCALE GENOMIC DNA]</scope>
    <source>
        <strain evidence="5 6">M1</strain>
    </source>
</reference>
<proteinExistence type="predicted"/>
<dbReference type="GO" id="GO:0016887">
    <property type="term" value="F:ATP hydrolysis activity"/>
    <property type="evidence" value="ECO:0007669"/>
    <property type="project" value="InterPro"/>
</dbReference>
<keyword evidence="6" id="KW-1185">Reference proteome</keyword>
<dbReference type="SUPFAM" id="SSF52540">
    <property type="entry name" value="P-loop containing nucleoside triphosphate hydrolases"/>
    <property type="match status" value="1"/>
</dbReference>
<feature type="domain" description="ABC transporter" evidence="4">
    <location>
        <begin position="4"/>
        <end position="229"/>
    </location>
</feature>
<dbReference type="InterPro" id="IPR051782">
    <property type="entry name" value="ABC_Transporter_VariousFunc"/>
</dbReference>
<dbReference type="RefSeq" id="WP_047808805.1">
    <property type="nucleotide sequence ID" value="NZ_LDZY01000003.1"/>
</dbReference>
<dbReference type="PROSITE" id="PS50893">
    <property type="entry name" value="ABC_TRANSPORTER_2"/>
    <property type="match status" value="1"/>
</dbReference>
<dbReference type="PANTHER" id="PTHR42939">
    <property type="entry name" value="ABC TRANSPORTER ATP-BINDING PROTEIN ALBC-RELATED"/>
    <property type="match status" value="1"/>
</dbReference>
<keyword evidence="3 5" id="KW-0067">ATP-binding</keyword>
<dbReference type="Gene3D" id="3.40.50.300">
    <property type="entry name" value="P-loop containing nucleotide triphosphate hydrolases"/>
    <property type="match status" value="1"/>
</dbReference>
<evidence type="ECO:0000256" key="3">
    <source>
        <dbReference type="ARBA" id="ARBA00022840"/>
    </source>
</evidence>
<evidence type="ECO:0000259" key="4">
    <source>
        <dbReference type="PROSITE" id="PS50893"/>
    </source>
</evidence>
<evidence type="ECO:0000313" key="5">
    <source>
        <dbReference type="EMBL" id="KLU66939.1"/>
    </source>
</evidence>
<protein>
    <submittedName>
        <fullName evidence="5">ABC transporter ATP-binding protein YtrB</fullName>
    </submittedName>
</protein>
<keyword evidence="2" id="KW-0547">Nucleotide-binding</keyword>
<dbReference type="InterPro" id="IPR003593">
    <property type="entry name" value="AAA+_ATPase"/>
</dbReference>
<name>A0A0J1FU04_9FIRM</name>
<evidence type="ECO:0000256" key="2">
    <source>
        <dbReference type="ARBA" id="ARBA00022741"/>
    </source>
</evidence>
<dbReference type="AlphaFoldDB" id="A0A0J1FU04"/>
<evidence type="ECO:0000313" key="6">
    <source>
        <dbReference type="Proteomes" id="UP000036356"/>
    </source>
</evidence>
<gene>
    <name evidence="5" type="primary">ytrB</name>
    <name evidence="5" type="ORF">DEAC_c08730</name>
</gene>
<dbReference type="CDD" id="cd03230">
    <property type="entry name" value="ABC_DR_subfamily_A"/>
    <property type="match status" value="1"/>
</dbReference>
<comment type="caution">
    <text evidence="5">The sequence shown here is derived from an EMBL/GenBank/DDBJ whole genome shotgun (WGS) entry which is preliminary data.</text>
</comment>
<dbReference type="InterPro" id="IPR027417">
    <property type="entry name" value="P-loop_NTPase"/>
</dbReference>
<evidence type="ECO:0000256" key="1">
    <source>
        <dbReference type="ARBA" id="ARBA00022448"/>
    </source>
</evidence>
<accession>A0A0J1FU04</accession>
<dbReference type="EMBL" id="LDZY01000003">
    <property type="protein sequence ID" value="KLU66939.1"/>
    <property type="molecule type" value="Genomic_DNA"/>
</dbReference>
<dbReference type="Proteomes" id="UP000036356">
    <property type="component" value="Unassembled WGS sequence"/>
</dbReference>
<dbReference type="PANTHER" id="PTHR42939:SF1">
    <property type="entry name" value="ABC TRANSPORTER ATP-BINDING PROTEIN ALBC-RELATED"/>
    <property type="match status" value="1"/>
</dbReference>
<dbReference type="Pfam" id="PF00005">
    <property type="entry name" value="ABC_tran"/>
    <property type="match status" value="1"/>
</dbReference>
<dbReference type="STRING" id="476652.DEAC_c08730"/>
<dbReference type="PATRIC" id="fig|476652.3.peg.896"/>
<sequence>MTVIQGENLTKSYGKTLALDNLTFQIEENKLTGLIGRNGAGKTTLLKLIAGYLKPSRGEINVFSHNPFDSLQVSANIIFIDNHMAFPTAFSLDDILTEVAHYYQNWNAKLAHGLFDYFSFNPKQRHGSLSKGNQSTFNMIIGLAARCPLTIFDEPTSGMDSAVRKDFYRALLKDYLEYPRTIILSSHLLSEVEDILEDILLLRDGTKCLHQSVLELKEYALGLKGPKQTVLERLKGQEILHTEEFAQGSLYAVIKNQGLTSQQFLKHEDLELLPVSLEDLCIYLTGNAKGGIDHVFKQ</sequence>
<dbReference type="GO" id="GO:0005524">
    <property type="term" value="F:ATP binding"/>
    <property type="evidence" value="ECO:0007669"/>
    <property type="project" value="UniProtKB-KW"/>
</dbReference>
<dbReference type="InterPro" id="IPR003439">
    <property type="entry name" value="ABC_transporter-like_ATP-bd"/>
</dbReference>